<feature type="region of interest" description="Disordered" evidence="1">
    <location>
        <begin position="1"/>
        <end position="27"/>
    </location>
</feature>
<sequence length="870" mass="89638">MELTHEHEHAPTPVPVKAPEIEPPAPAAPVPMAMGTVMVGHAEDRAETDADARADVALRRLAAKEAGTGSGAGGDGEAHQHGPGCDHVRRAPAPVPSGAPVVGYEGGALDGDTSAAISSRVGRGRPLEGPVLRRMETAFGTGLGNVRIHDDATAAKLNHQVSARAFTTGKDIFFGSGQYAPETPDGERVLAHELAHTLQPPVSVTRMLQDGGVRRLVGEPPATGDVSAPAAPRLLGRGGAGTLAAGETGETGDADGAEGGTDGPGLTTVTVPSTVAAVAELSDDDVLALASDTRPSGPLQGLLTGPFAGSWAQATGCLADGAWPGAAQQRFGADAAAALLRALRTWRDGVLTAVAAEAGPMLLSRLQRERAKLGPINGSPAARALDLDIDRVELGSGPGRFDLLATFGAPEGDAAGGESIVTVVGRYPEWGAELFTEALGRVTGGSLQPAALALAVRPRLPAVEAEPIVVEKEDIPTELREADAATLELVRVAKFVSETVWGRMTEEATAHLTDEAAKQEELDKHEYAWNQALEFKSRLGKAWVALDRAEGAESAGGGIDADPAARQAYDAQLAEVWRLRDELVQLQIADPVDPEAAEVKVAELRAAVAAAAELAETVYGGDEDDEDDAPAAPGPAELRAVFGPRAARAGSDAKAALEALNDAFGLALRTEMPEKEEDEEEDEYGEYDDDLEADELDGEVVAYGQGFWDDDKPEHLRGLPEPEAAAPVSPAAEAFTMAPHVDTMLDALPTLVAGGALSLTDGKNLAKGEEVGVLEDLVQDHTAVAGGSDTSPQAAADAPVEPPPGGPFDDYDADRLADVQDAAVGLWSTVGAVADQDGGDDGPEAPSAIADLKQAAGALSGRGPRRPKKP</sequence>
<protein>
    <recommendedName>
        <fullName evidence="2">eCIS core domain-containing protein</fullName>
    </recommendedName>
</protein>
<feature type="compositionally biased region" description="Basic and acidic residues" evidence="1">
    <location>
        <begin position="709"/>
        <end position="720"/>
    </location>
</feature>
<dbReference type="InterPro" id="IPR025295">
    <property type="entry name" value="eCIS_core_dom"/>
</dbReference>
<feature type="compositionally biased region" description="Basic and acidic residues" evidence="1">
    <location>
        <begin position="1"/>
        <end position="10"/>
    </location>
</feature>
<feature type="domain" description="eCIS core" evidence="2">
    <location>
        <begin position="126"/>
        <end position="199"/>
    </location>
</feature>
<feature type="region of interest" description="Disordered" evidence="1">
    <location>
        <begin position="670"/>
        <end position="689"/>
    </location>
</feature>
<feature type="compositionally biased region" description="Basic and acidic residues" evidence="1">
    <location>
        <begin position="76"/>
        <end position="89"/>
    </location>
</feature>
<evidence type="ECO:0000313" key="4">
    <source>
        <dbReference type="Proteomes" id="UP001500221"/>
    </source>
</evidence>
<dbReference type="RefSeq" id="WP_345464106.1">
    <property type="nucleotide sequence ID" value="NZ_BAABKG010000007.1"/>
</dbReference>
<feature type="compositionally biased region" description="Acidic residues" evidence="1">
    <location>
        <begin position="674"/>
        <end position="689"/>
    </location>
</feature>
<feature type="region of interest" description="Disordered" evidence="1">
    <location>
        <begin position="784"/>
        <end position="813"/>
    </location>
</feature>
<accession>A0ABP9Q431</accession>
<name>A0ABP9Q431_9ACTN</name>
<keyword evidence="4" id="KW-1185">Reference proteome</keyword>
<proteinExistence type="predicted"/>
<dbReference type="Proteomes" id="UP001500221">
    <property type="component" value="Unassembled WGS sequence"/>
</dbReference>
<dbReference type="Pfam" id="PF13699">
    <property type="entry name" value="eCIS_core"/>
    <property type="match status" value="1"/>
</dbReference>
<gene>
    <name evidence="3" type="ORF">GCM10023340_43890</name>
</gene>
<feature type="region of interest" description="Disordered" evidence="1">
    <location>
        <begin position="708"/>
        <end position="728"/>
    </location>
</feature>
<feature type="compositionally biased region" description="Pro residues" evidence="1">
    <location>
        <begin position="12"/>
        <end position="27"/>
    </location>
</feature>
<evidence type="ECO:0000256" key="1">
    <source>
        <dbReference type="SAM" id="MobiDB-lite"/>
    </source>
</evidence>
<feature type="region of interest" description="Disordered" evidence="1">
    <location>
        <begin position="65"/>
        <end position="107"/>
    </location>
</feature>
<feature type="region of interest" description="Disordered" evidence="1">
    <location>
        <begin position="216"/>
        <end position="267"/>
    </location>
</feature>
<comment type="caution">
    <text evidence="3">The sequence shown here is derived from an EMBL/GenBank/DDBJ whole genome shotgun (WGS) entry which is preliminary data.</text>
</comment>
<organism evidence="3 4">
    <name type="scientific">Nocardioides marinquilinus</name>
    <dbReference type="NCBI Taxonomy" id="1210400"/>
    <lineage>
        <taxon>Bacteria</taxon>
        <taxon>Bacillati</taxon>
        <taxon>Actinomycetota</taxon>
        <taxon>Actinomycetes</taxon>
        <taxon>Propionibacteriales</taxon>
        <taxon>Nocardioidaceae</taxon>
        <taxon>Nocardioides</taxon>
    </lineage>
</organism>
<evidence type="ECO:0000259" key="2">
    <source>
        <dbReference type="Pfam" id="PF13699"/>
    </source>
</evidence>
<dbReference type="EMBL" id="BAABKG010000007">
    <property type="protein sequence ID" value="GAA5156341.1"/>
    <property type="molecule type" value="Genomic_DNA"/>
</dbReference>
<evidence type="ECO:0000313" key="3">
    <source>
        <dbReference type="EMBL" id="GAA5156341.1"/>
    </source>
</evidence>
<reference evidence="4" key="1">
    <citation type="journal article" date="2019" name="Int. J. Syst. Evol. Microbiol.">
        <title>The Global Catalogue of Microorganisms (GCM) 10K type strain sequencing project: providing services to taxonomists for standard genome sequencing and annotation.</title>
        <authorList>
            <consortium name="The Broad Institute Genomics Platform"/>
            <consortium name="The Broad Institute Genome Sequencing Center for Infectious Disease"/>
            <person name="Wu L."/>
            <person name="Ma J."/>
        </authorList>
    </citation>
    <scope>NUCLEOTIDE SEQUENCE [LARGE SCALE GENOMIC DNA]</scope>
    <source>
        <strain evidence="4">JCM 18459</strain>
    </source>
</reference>